<dbReference type="InterPro" id="IPR050106">
    <property type="entry name" value="HistidinolP_aminotransfase"/>
</dbReference>
<feature type="domain" description="Aminotransferase class I/classII large" evidence="8">
    <location>
        <begin position="31"/>
        <end position="347"/>
    </location>
</feature>
<dbReference type="InterPro" id="IPR005861">
    <property type="entry name" value="HisP_aminotrans"/>
</dbReference>
<evidence type="ECO:0000256" key="1">
    <source>
        <dbReference type="ARBA" id="ARBA00001933"/>
    </source>
</evidence>
<dbReference type="EMBL" id="AP024525">
    <property type="protein sequence ID" value="BCT74375.1"/>
    <property type="molecule type" value="Genomic_DNA"/>
</dbReference>
<comment type="catalytic activity">
    <reaction evidence="6">
        <text>an aromatic L-alpha-amino acid + 2-oxoglutarate = an aromatic oxo-acid + L-glutamate</text>
        <dbReference type="Rhea" id="RHEA:17533"/>
        <dbReference type="ChEBI" id="CHEBI:16810"/>
        <dbReference type="ChEBI" id="CHEBI:29985"/>
        <dbReference type="ChEBI" id="CHEBI:73309"/>
        <dbReference type="ChEBI" id="CHEBI:84824"/>
        <dbReference type="EC" id="2.6.1.57"/>
    </reaction>
</comment>
<evidence type="ECO:0000256" key="6">
    <source>
        <dbReference type="HAMAP-Rule" id="MF_01513"/>
    </source>
</evidence>
<accession>A0ABN6FCS4</accession>
<dbReference type="GO" id="GO:0008483">
    <property type="term" value="F:transaminase activity"/>
    <property type="evidence" value="ECO:0007669"/>
    <property type="project" value="UniProtKB-KW"/>
</dbReference>
<comment type="function">
    <text evidence="6">Aminotransferase that catalyzes the conversion of aromatic amino acids and 2-oxoglutarate into corresponding aromatic oxo acids and L-glutamate.</text>
</comment>
<dbReference type="PROSITE" id="PS00599">
    <property type="entry name" value="AA_TRANSFER_CLASS_2"/>
    <property type="match status" value="1"/>
</dbReference>
<dbReference type="CDD" id="cd00609">
    <property type="entry name" value="AAT_like"/>
    <property type="match status" value="1"/>
</dbReference>
<evidence type="ECO:0000256" key="7">
    <source>
        <dbReference type="SAM" id="MobiDB-lite"/>
    </source>
</evidence>
<evidence type="ECO:0000259" key="8">
    <source>
        <dbReference type="Pfam" id="PF00155"/>
    </source>
</evidence>
<keyword evidence="4 6" id="KW-0808">Transferase</keyword>
<evidence type="ECO:0000256" key="5">
    <source>
        <dbReference type="ARBA" id="ARBA00022898"/>
    </source>
</evidence>
<proteinExistence type="inferred from homology"/>
<sequence length="361" mass="37856">MTISQRAGLDAIPPYRQGSAPAAAGGLEPHKLSSNENPYPPLPSVVAAVAAAAADLHRYPSIAANRLKEALALRWGVGVENIGLGAGSVEVASQLIHATTDPGDSVMFAWRSFEAYPILATVAGAVPQPIPLAADGAHDLPAMADAITPRTRIVFLCNPNNPTGTVLTASAVDEFLRAVPSDVLVVIDEAYLHFNRHPDTAVGIELFRGHTNVAVLHTFSKAYGLAGLRLGYAVGPRELIETLGKVAVPFAVTALAQEAGVASLAAEDELGERIEALVAERDRVYRGMLDAGLPVLPSEANFLWLDAGANTEALARLFEERAISVRAFPGEGLRVSIGTPEANDRVLSTARAAASLLAPQH</sequence>
<dbReference type="Gene3D" id="3.40.640.10">
    <property type="entry name" value="Type I PLP-dependent aspartate aminotransferase-like (Major domain)"/>
    <property type="match status" value="1"/>
</dbReference>
<dbReference type="NCBIfam" id="NF002878">
    <property type="entry name" value="PRK03321.1"/>
    <property type="match status" value="1"/>
</dbReference>
<feature type="modified residue" description="N6-(pyridoxal phosphate)lysine" evidence="6">
    <location>
        <position position="221"/>
    </location>
</feature>
<comment type="cofactor">
    <cofactor evidence="1 6">
        <name>pyridoxal 5'-phosphate</name>
        <dbReference type="ChEBI" id="CHEBI:597326"/>
    </cofactor>
</comment>
<keyword evidence="5 6" id="KW-0663">Pyridoxal phosphate</keyword>
<comment type="similarity">
    <text evidence="6">Belongs to the class-II pyridoxal-phosphate-dependent aminotransferase family.</text>
</comment>
<dbReference type="InterPro" id="IPR004839">
    <property type="entry name" value="Aminotransferase_I/II_large"/>
</dbReference>
<dbReference type="RefSeq" id="WP_229231122.1">
    <property type="nucleotide sequence ID" value="NZ_AP024525.1"/>
</dbReference>
<dbReference type="NCBIfam" id="TIGR01141">
    <property type="entry name" value="hisC"/>
    <property type="match status" value="1"/>
</dbReference>
<dbReference type="PANTHER" id="PTHR43643">
    <property type="entry name" value="HISTIDINOL-PHOSPHATE AMINOTRANSFERASE 2"/>
    <property type="match status" value="1"/>
</dbReference>
<reference evidence="9 10" key="1">
    <citation type="journal article" date="2021" name="J. Biosci. Bioeng.">
        <title>Identification and characterization of a chc gene cluster responsible for the aromatization pathway of cyclohexanecarboxylate degradation in Sinomonas cyclohexanicum ATCC 51369.</title>
        <authorList>
            <person name="Yamamoto T."/>
            <person name="Hasegawa Y."/>
            <person name="Lau P.C.K."/>
            <person name="Iwaki H."/>
        </authorList>
    </citation>
    <scope>NUCLEOTIDE SEQUENCE [LARGE SCALE GENOMIC DNA]</scope>
    <source>
        <strain evidence="9 10">ATCC 51369</strain>
    </source>
</reference>
<dbReference type="EC" id="2.6.1.57" evidence="6"/>
<dbReference type="InterPro" id="IPR015421">
    <property type="entry name" value="PyrdxlP-dep_Trfase_major"/>
</dbReference>
<dbReference type="PANTHER" id="PTHR43643:SF3">
    <property type="entry name" value="HISTIDINOL-PHOSPHATE AMINOTRANSFERASE"/>
    <property type="match status" value="1"/>
</dbReference>
<feature type="region of interest" description="Disordered" evidence="7">
    <location>
        <begin position="1"/>
        <end position="36"/>
    </location>
</feature>
<dbReference type="InterPro" id="IPR015422">
    <property type="entry name" value="PyrdxlP-dep_Trfase_small"/>
</dbReference>
<protein>
    <recommendedName>
        <fullName evidence="6">Aromatic amino acid aminotransferase</fullName>
        <shortName evidence="6">ArAT</shortName>
        <ecNumber evidence="6">2.6.1.57</ecNumber>
    </recommendedName>
</protein>
<dbReference type="InterPro" id="IPR024892">
    <property type="entry name" value="ArAT"/>
</dbReference>
<organism evidence="9 10">
    <name type="scientific">Sinomonas cyclohexanicum</name>
    <name type="common">Corynebacterium cyclohexanicum</name>
    <dbReference type="NCBI Taxonomy" id="322009"/>
    <lineage>
        <taxon>Bacteria</taxon>
        <taxon>Bacillati</taxon>
        <taxon>Actinomycetota</taxon>
        <taxon>Actinomycetes</taxon>
        <taxon>Micrococcales</taxon>
        <taxon>Micrococcaceae</taxon>
        <taxon>Sinomonas</taxon>
    </lineage>
</organism>
<dbReference type="Pfam" id="PF00155">
    <property type="entry name" value="Aminotran_1_2"/>
    <property type="match status" value="1"/>
</dbReference>
<comment type="subunit">
    <text evidence="2 6">Homodimer.</text>
</comment>
<evidence type="ECO:0000313" key="10">
    <source>
        <dbReference type="Proteomes" id="UP001319861"/>
    </source>
</evidence>
<dbReference type="InterPro" id="IPR001917">
    <property type="entry name" value="Aminotrans_II_pyridoxalP_BS"/>
</dbReference>
<dbReference type="InterPro" id="IPR015424">
    <property type="entry name" value="PyrdxlP-dep_Trfase"/>
</dbReference>
<evidence type="ECO:0000256" key="4">
    <source>
        <dbReference type="ARBA" id="ARBA00022679"/>
    </source>
</evidence>
<evidence type="ECO:0000256" key="3">
    <source>
        <dbReference type="ARBA" id="ARBA00022576"/>
    </source>
</evidence>
<dbReference type="Gene3D" id="3.90.1150.10">
    <property type="entry name" value="Aspartate Aminotransferase, domain 1"/>
    <property type="match status" value="1"/>
</dbReference>
<dbReference type="SUPFAM" id="SSF53383">
    <property type="entry name" value="PLP-dependent transferases"/>
    <property type="match status" value="1"/>
</dbReference>
<gene>
    <name evidence="9" type="primary">pat_1</name>
    <name evidence="6" type="synonym">pat</name>
    <name evidence="9" type="ORF">SCMU_02170</name>
</gene>
<evidence type="ECO:0000256" key="2">
    <source>
        <dbReference type="ARBA" id="ARBA00011738"/>
    </source>
</evidence>
<keyword evidence="10" id="KW-1185">Reference proteome</keyword>
<dbReference type="HAMAP" id="MF_01513">
    <property type="entry name" value="Phe_aminotrans_2"/>
    <property type="match status" value="1"/>
</dbReference>
<dbReference type="HAMAP" id="MF_01023">
    <property type="entry name" value="HisC_aminotrans_2"/>
    <property type="match status" value="1"/>
</dbReference>
<dbReference type="Proteomes" id="UP001319861">
    <property type="component" value="Chromosome"/>
</dbReference>
<keyword evidence="3 6" id="KW-0032">Aminotransferase</keyword>
<name>A0ABN6FCS4_SINCY</name>
<evidence type="ECO:0000313" key="9">
    <source>
        <dbReference type="EMBL" id="BCT74375.1"/>
    </source>
</evidence>